<gene>
    <name evidence="1" type="ORF">GRF29_112g1661287</name>
</gene>
<proteinExistence type="predicted"/>
<evidence type="ECO:0000313" key="2">
    <source>
        <dbReference type="Proteomes" id="UP001280581"/>
    </source>
</evidence>
<name>A0AAN6LSC5_9PLEO</name>
<protein>
    <submittedName>
        <fullName evidence="1">Uncharacterized protein</fullName>
    </submittedName>
</protein>
<dbReference type="InterPro" id="IPR053187">
    <property type="entry name" value="Notoamide_regulator"/>
</dbReference>
<reference evidence="1 2" key="1">
    <citation type="submission" date="2021-02" db="EMBL/GenBank/DDBJ databases">
        <title>Genome assembly of Pseudopithomyces chartarum.</title>
        <authorList>
            <person name="Jauregui R."/>
            <person name="Singh J."/>
            <person name="Voisey C."/>
        </authorList>
    </citation>
    <scope>NUCLEOTIDE SEQUENCE [LARGE SCALE GENOMIC DNA]</scope>
    <source>
        <strain evidence="1 2">AGR01</strain>
    </source>
</reference>
<organism evidence="1 2">
    <name type="scientific">Pseudopithomyces chartarum</name>
    <dbReference type="NCBI Taxonomy" id="1892770"/>
    <lineage>
        <taxon>Eukaryota</taxon>
        <taxon>Fungi</taxon>
        <taxon>Dikarya</taxon>
        <taxon>Ascomycota</taxon>
        <taxon>Pezizomycotina</taxon>
        <taxon>Dothideomycetes</taxon>
        <taxon>Pleosporomycetidae</taxon>
        <taxon>Pleosporales</taxon>
        <taxon>Massarineae</taxon>
        <taxon>Didymosphaeriaceae</taxon>
        <taxon>Pseudopithomyces</taxon>
    </lineage>
</organism>
<keyword evidence="2" id="KW-1185">Reference proteome</keyword>
<accession>A0AAN6LSC5</accession>
<sequence length="706" mass="79771">MPTPTTSMVSSLTATASPTHRILHSASYVVIAAGPVAALCTLIKLSKMVVWAATSLPTFSVRFGVSEGTNTGTCSGEGDGEEVEEVEEEMQDEEDTSSFAINPWEVEVKEDEEDNSSFVTNPWEVEVKEDEEDNSSFVTNPWEVEVEVEGVLVPNEMREWAGREAVSACVEEMEEEECYICGESGRHEYGNVQTLSCASVVLLLTSIQCGAERPRCGECVTRDTQCEYLPTQRQFTNAQEEILKKLMSLPDNEALDMLNHLRAGGAPQRASVPAPLSNDHVSDATAPVSCSNYRQLKREIDPIDVSTEALPARYADARLERIRIQYWTEIPIQDDVAARIINIYLVNETSWWGDFDVDLFLDDLINFRTRFCSRLLVHALLAWSSKIYSYFEPATTMNTFYRTGIFIKFPPTLPIPGDSSTDSSVRRSLPPYQSGVYTAVCKFWRTVSEMIYRYSIGEVSMELAETVFHKLLLWADGLQKDVRRKENTPDRVVTLHIWFHGIILDLFRPFADLRPQPKLTTFDEQFGTPLKIVEASVKQLKHLIYTYRATSVSANYSVLWHSGMLHLMNHLLHHGADKEAHFYFLLCMRGWQRLARIYPLLGEVAQGVATMAVNYGAIAPEDAFRLMREIRSDSKQIQDWKGEYPVDLYQRDQGVSADEARNFHNEFESMEGVGGRETDVPEGWKGDSAALLTTLVEDEYIPETVE</sequence>
<dbReference type="Proteomes" id="UP001280581">
    <property type="component" value="Unassembled WGS sequence"/>
</dbReference>
<dbReference type="PANTHER" id="PTHR47256:SF1">
    <property type="entry name" value="ZN(II)2CYS6 TRANSCRIPTION FACTOR (EUROFUNG)"/>
    <property type="match status" value="1"/>
</dbReference>
<dbReference type="PANTHER" id="PTHR47256">
    <property type="entry name" value="ZN(II)2CYS6 TRANSCRIPTION FACTOR (EUROFUNG)-RELATED"/>
    <property type="match status" value="1"/>
</dbReference>
<dbReference type="EMBL" id="WVTA01000011">
    <property type="protein sequence ID" value="KAK3203553.1"/>
    <property type="molecule type" value="Genomic_DNA"/>
</dbReference>
<comment type="caution">
    <text evidence="1">The sequence shown here is derived from an EMBL/GenBank/DDBJ whole genome shotgun (WGS) entry which is preliminary data.</text>
</comment>
<evidence type="ECO:0000313" key="1">
    <source>
        <dbReference type="EMBL" id="KAK3203553.1"/>
    </source>
</evidence>
<dbReference type="AlphaFoldDB" id="A0AAN6LSC5"/>